<dbReference type="PANTHER" id="PTHR43163">
    <property type="entry name" value="DIPEPTIDE TRANSPORT SYSTEM PERMEASE PROTEIN DPPB-RELATED"/>
    <property type="match status" value="1"/>
</dbReference>
<feature type="transmembrane region" description="Helical" evidence="7">
    <location>
        <begin position="252"/>
        <end position="277"/>
    </location>
</feature>
<evidence type="ECO:0000256" key="2">
    <source>
        <dbReference type="ARBA" id="ARBA00022448"/>
    </source>
</evidence>
<feature type="domain" description="ABC transmembrane type-1" evidence="8">
    <location>
        <begin position="111"/>
        <end position="320"/>
    </location>
</feature>
<evidence type="ECO:0000256" key="7">
    <source>
        <dbReference type="SAM" id="Phobius"/>
    </source>
</evidence>
<dbReference type="InterPro" id="IPR045621">
    <property type="entry name" value="BPD_transp_1_N"/>
</dbReference>
<evidence type="ECO:0000259" key="8">
    <source>
        <dbReference type="PROSITE" id="PS50928"/>
    </source>
</evidence>
<keyword evidence="6 7" id="KW-0472">Membrane</keyword>
<dbReference type="PROSITE" id="PS50928">
    <property type="entry name" value="ABC_TM1"/>
    <property type="match status" value="1"/>
</dbReference>
<dbReference type="SUPFAM" id="SSF161098">
    <property type="entry name" value="MetI-like"/>
    <property type="match status" value="1"/>
</dbReference>
<proteinExistence type="predicted"/>
<dbReference type="CDD" id="cd06261">
    <property type="entry name" value="TM_PBP2"/>
    <property type="match status" value="1"/>
</dbReference>
<dbReference type="Pfam" id="PF00528">
    <property type="entry name" value="BPD_transp_1"/>
    <property type="match status" value="1"/>
</dbReference>
<sequence>MSAYVVRRVISMIILLLLLTLVVFILFSLLPADPARLTCGKGCTPEVLEANRHKLGLDLPVIQQYWEFMKGLFVGRIYAADSPDPVVCNAPCLGYSFKRGEEVLVLIKDRLPATIWLALGAFILWLAAGISLGIYAALRRGRWQDKTVMGISLAGYSLPSFFLGLMAIFFIVIRLQLLPYPAYVSPFENPIQFFQTMLLPWIVLAILYAAFYMRLTRNQMLEVLGEDYIRTARAKGLPERVVIRKHALRAGLTPIVTAAGLDLAGLLGGAIITESIFSLPGLGSLAVNSVNDADLPVIVGITLVTATFIIVANLVVDLLYAVIDPRVRLV</sequence>
<gene>
    <name evidence="9" type="ORF">UFOPK3204_00020</name>
</gene>
<keyword evidence="2" id="KW-0813">Transport</keyword>
<evidence type="ECO:0000256" key="3">
    <source>
        <dbReference type="ARBA" id="ARBA00022475"/>
    </source>
</evidence>
<keyword evidence="3" id="KW-1003">Cell membrane</keyword>
<protein>
    <submittedName>
        <fullName evidence="9">Unannotated protein</fullName>
    </submittedName>
</protein>
<feature type="transmembrane region" description="Helical" evidence="7">
    <location>
        <begin position="193"/>
        <end position="211"/>
    </location>
</feature>
<evidence type="ECO:0000256" key="1">
    <source>
        <dbReference type="ARBA" id="ARBA00004651"/>
    </source>
</evidence>
<keyword evidence="5 7" id="KW-1133">Transmembrane helix</keyword>
<evidence type="ECO:0000313" key="9">
    <source>
        <dbReference type="EMBL" id="CAB4818827.1"/>
    </source>
</evidence>
<reference evidence="9" key="1">
    <citation type="submission" date="2020-05" db="EMBL/GenBank/DDBJ databases">
        <authorList>
            <person name="Chiriac C."/>
            <person name="Salcher M."/>
            <person name="Ghai R."/>
            <person name="Kavagutti S V."/>
        </authorList>
    </citation>
    <scope>NUCLEOTIDE SEQUENCE</scope>
</reference>
<dbReference type="GO" id="GO:0005886">
    <property type="term" value="C:plasma membrane"/>
    <property type="evidence" value="ECO:0007669"/>
    <property type="project" value="UniProtKB-SubCell"/>
</dbReference>
<dbReference type="EMBL" id="CAFABK010000001">
    <property type="protein sequence ID" value="CAB4818827.1"/>
    <property type="molecule type" value="Genomic_DNA"/>
</dbReference>
<dbReference type="Gene3D" id="1.10.3720.10">
    <property type="entry name" value="MetI-like"/>
    <property type="match status" value="1"/>
</dbReference>
<comment type="subcellular location">
    <subcellularLocation>
        <location evidence="1">Cell membrane</location>
        <topology evidence="1">Multi-pass membrane protein</topology>
    </subcellularLocation>
</comment>
<dbReference type="PANTHER" id="PTHR43163:SF6">
    <property type="entry name" value="DIPEPTIDE TRANSPORT SYSTEM PERMEASE PROTEIN DPPB-RELATED"/>
    <property type="match status" value="1"/>
</dbReference>
<feature type="transmembrane region" description="Helical" evidence="7">
    <location>
        <begin position="150"/>
        <end position="173"/>
    </location>
</feature>
<dbReference type="InterPro" id="IPR035906">
    <property type="entry name" value="MetI-like_sf"/>
</dbReference>
<evidence type="ECO:0000256" key="5">
    <source>
        <dbReference type="ARBA" id="ARBA00022989"/>
    </source>
</evidence>
<keyword evidence="4 7" id="KW-0812">Transmembrane</keyword>
<dbReference type="GO" id="GO:0055085">
    <property type="term" value="P:transmembrane transport"/>
    <property type="evidence" value="ECO:0007669"/>
    <property type="project" value="InterPro"/>
</dbReference>
<feature type="transmembrane region" description="Helical" evidence="7">
    <location>
        <begin position="297"/>
        <end position="323"/>
    </location>
</feature>
<dbReference type="Pfam" id="PF19300">
    <property type="entry name" value="BPD_transp_1_N"/>
    <property type="match status" value="1"/>
</dbReference>
<dbReference type="AlphaFoldDB" id="A0A6J6ZNI6"/>
<feature type="transmembrane region" description="Helical" evidence="7">
    <location>
        <begin position="115"/>
        <end position="138"/>
    </location>
</feature>
<feature type="transmembrane region" description="Helical" evidence="7">
    <location>
        <begin position="12"/>
        <end position="30"/>
    </location>
</feature>
<evidence type="ECO:0000256" key="6">
    <source>
        <dbReference type="ARBA" id="ARBA00023136"/>
    </source>
</evidence>
<organism evidence="9">
    <name type="scientific">freshwater metagenome</name>
    <dbReference type="NCBI Taxonomy" id="449393"/>
    <lineage>
        <taxon>unclassified sequences</taxon>
        <taxon>metagenomes</taxon>
        <taxon>ecological metagenomes</taxon>
    </lineage>
</organism>
<evidence type="ECO:0000256" key="4">
    <source>
        <dbReference type="ARBA" id="ARBA00022692"/>
    </source>
</evidence>
<accession>A0A6J6ZNI6</accession>
<name>A0A6J6ZNI6_9ZZZZ</name>
<dbReference type="InterPro" id="IPR000515">
    <property type="entry name" value="MetI-like"/>
</dbReference>